<protein>
    <submittedName>
        <fullName evidence="2">Uncharacterized protein</fullName>
    </submittedName>
</protein>
<accession>A0A0P5CSV6</accession>
<keyword evidence="3" id="KW-1185">Reference proteome</keyword>
<proteinExistence type="predicted"/>
<dbReference type="EMBL" id="GDIQ01002815">
    <property type="protein sequence ID" value="JAN91922.1"/>
    <property type="molecule type" value="Transcribed_RNA"/>
</dbReference>
<reference evidence="1" key="1">
    <citation type="submission" date="2015-10" db="EMBL/GenBank/DDBJ databases">
        <title>EvidentialGene: Evidence-directed Construction of Complete mRNA Transcriptomes without Genomes.</title>
        <authorList>
            <person name="Gilbert D.G."/>
        </authorList>
    </citation>
    <scope>NUCLEOTIDE SEQUENCE</scope>
</reference>
<dbReference type="EMBL" id="LRGB01013457">
    <property type="protein sequence ID" value="KZR99506.1"/>
    <property type="molecule type" value="Genomic_DNA"/>
</dbReference>
<organism evidence="2 3">
    <name type="scientific">Daphnia magna</name>
    <dbReference type="NCBI Taxonomy" id="35525"/>
    <lineage>
        <taxon>Eukaryota</taxon>
        <taxon>Metazoa</taxon>
        <taxon>Ecdysozoa</taxon>
        <taxon>Arthropoda</taxon>
        <taxon>Crustacea</taxon>
        <taxon>Branchiopoda</taxon>
        <taxon>Diplostraca</taxon>
        <taxon>Cladocera</taxon>
        <taxon>Anomopoda</taxon>
        <taxon>Daphniidae</taxon>
        <taxon>Daphnia</taxon>
    </lineage>
</organism>
<gene>
    <name evidence="2" type="ORF">APZ42_004602</name>
</gene>
<sequence length="60" mass="7050">MGNFKFYTFVSTGQRSTTYRGERYKNGTAAASHIGNLWFNSLPGFKEMFREVYTQRENKK</sequence>
<reference evidence="2 3" key="2">
    <citation type="submission" date="2016-03" db="EMBL/GenBank/DDBJ databases">
        <title>EvidentialGene: Evidence-directed Construction of Genes on Genomes.</title>
        <authorList>
            <person name="Gilbert D.G."/>
            <person name="Choi J.-H."/>
            <person name="Mockaitis K."/>
            <person name="Colbourne J."/>
            <person name="Pfrender M."/>
        </authorList>
    </citation>
    <scope>NUCLEOTIDE SEQUENCE [LARGE SCALE GENOMIC DNA]</scope>
    <source>
        <strain evidence="2 3">Xinb3</strain>
        <tissue evidence="2">Complete organism</tissue>
    </source>
</reference>
<evidence type="ECO:0000313" key="1">
    <source>
        <dbReference type="EMBL" id="JAN91922.1"/>
    </source>
</evidence>
<dbReference type="AlphaFoldDB" id="A0A0P5CSV6"/>
<evidence type="ECO:0000313" key="3">
    <source>
        <dbReference type="Proteomes" id="UP000076858"/>
    </source>
</evidence>
<evidence type="ECO:0000313" key="2">
    <source>
        <dbReference type="EMBL" id="KZR99506.1"/>
    </source>
</evidence>
<dbReference type="Proteomes" id="UP000076858">
    <property type="component" value="Unassembled WGS sequence"/>
</dbReference>
<name>A0A0P5CSV6_9CRUS</name>